<proteinExistence type="predicted"/>
<evidence type="ECO:0000256" key="1">
    <source>
        <dbReference type="ARBA" id="ARBA00004613"/>
    </source>
</evidence>
<sequence>MEEVDEKALQLQIEILQKTKKGNELLESLRESPLHPKQVSYHEDEFKRPINKKCQHPPNSGSCEMFQINWYFETKLRRCRRFVYTGCEGNENKFHSEEDCKKNCLTEDDVSLHDESSHKGKISMRQSKSKISKKEKIPSSKKPGKTKINCRSKYSKGSNVSSIKDDSHIGDDESEATMNPLKRKSIQKFFKDSTEKQSLKKPKQNENKDKKTGEKWIKDLSKILNNSRICLEFVCSISPFASRACCKSSNICCSEYKEWLSPLVNTPVLMRELLKNVKNLFAESPEDEKNLQVTQDVKCTTNSY</sequence>
<dbReference type="AlphaFoldDB" id="A0A3S3PC66"/>
<evidence type="ECO:0000256" key="4">
    <source>
        <dbReference type="ARBA" id="ARBA00022737"/>
    </source>
</evidence>
<dbReference type="SMART" id="SM00131">
    <property type="entry name" value="KU"/>
    <property type="match status" value="1"/>
</dbReference>
<dbReference type="GO" id="GO:0004867">
    <property type="term" value="F:serine-type endopeptidase inhibitor activity"/>
    <property type="evidence" value="ECO:0007669"/>
    <property type="project" value="UniProtKB-KW"/>
</dbReference>
<dbReference type="InterPro" id="IPR002223">
    <property type="entry name" value="Kunitz_BPTI"/>
</dbReference>
<feature type="domain" description="BPTI/Kunitz inhibitor" evidence="8">
    <location>
        <begin position="54"/>
        <end position="104"/>
    </location>
</feature>
<keyword evidence="3" id="KW-0646">Protease inhibitor</keyword>
<keyword evidence="9" id="KW-0176">Collagen</keyword>
<dbReference type="Gene3D" id="4.10.410.10">
    <property type="entry name" value="Pancreatic trypsin inhibitor Kunitz domain"/>
    <property type="match status" value="1"/>
</dbReference>
<evidence type="ECO:0000256" key="3">
    <source>
        <dbReference type="ARBA" id="ARBA00022690"/>
    </source>
</evidence>
<dbReference type="SUPFAM" id="SSF57362">
    <property type="entry name" value="BPTI-like"/>
    <property type="match status" value="1"/>
</dbReference>
<dbReference type="Proteomes" id="UP000285301">
    <property type="component" value="Unassembled WGS sequence"/>
</dbReference>
<dbReference type="STRING" id="1965070.A0A3S3PC66"/>
<comment type="subcellular location">
    <subcellularLocation>
        <location evidence="1">Secreted</location>
    </subcellularLocation>
</comment>
<evidence type="ECO:0000256" key="7">
    <source>
        <dbReference type="SAM" id="MobiDB-lite"/>
    </source>
</evidence>
<feature type="compositionally biased region" description="Basic residues" evidence="7">
    <location>
        <begin position="119"/>
        <end position="131"/>
    </location>
</feature>
<organism evidence="9 10">
    <name type="scientific">Dinothrombium tinctorium</name>
    <dbReference type="NCBI Taxonomy" id="1965070"/>
    <lineage>
        <taxon>Eukaryota</taxon>
        <taxon>Metazoa</taxon>
        <taxon>Ecdysozoa</taxon>
        <taxon>Arthropoda</taxon>
        <taxon>Chelicerata</taxon>
        <taxon>Arachnida</taxon>
        <taxon>Acari</taxon>
        <taxon>Acariformes</taxon>
        <taxon>Trombidiformes</taxon>
        <taxon>Prostigmata</taxon>
        <taxon>Anystina</taxon>
        <taxon>Parasitengona</taxon>
        <taxon>Trombidioidea</taxon>
        <taxon>Trombidiidae</taxon>
        <taxon>Dinothrombium</taxon>
    </lineage>
</organism>
<name>A0A3S3PC66_9ACAR</name>
<gene>
    <name evidence="9" type="ORF">B4U79_05320</name>
</gene>
<comment type="caution">
    <text evidence="9">The sequence shown here is derived from an EMBL/GenBank/DDBJ whole genome shotgun (WGS) entry which is preliminary data.</text>
</comment>
<dbReference type="InterPro" id="IPR050098">
    <property type="entry name" value="TFPI/VKTCI-like"/>
</dbReference>
<evidence type="ECO:0000256" key="2">
    <source>
        <dbReference type="ARBA" id="ARBA00022525"/>
    </source>
</evidence>
<accession>A0A3S3PC66</accession>
<dbReference type="InterPro" id="IPR036880">
    <property type="entry name" value="Kunitz_BPTI_sf"/>
</dbReference>
<evidence type="ECO:0000313" key="9">
    <source>
        <dbReference type="EMBL" id="RWS12275.1"/>
    </source>
</evidence>
<evidence type="ECO:0000256" key="5">
    <source>
        <dbReference type="ARBA" id="ARBA00022900"/>
    </source>
</evidence>
<feature type="region of interest" description="Disordered" evidence="7">
    <location>
        <begin position="192"/>
        <end position="212"/>
    </location>
</feature>
<evidence type="ECO:0000256" key="6">
    <source>
        <dbReference type="ARBA" id="ARBA00023157"/>
    </source>
</evidence>
<dbReference type="EMBL" id="NCKU01001372">
    <property type="protein sequence ID" value="RWS12275.1"/>
    <property type="molecule type" value="Genomic_DNA"/>
</dbReference>
<keyword evidence="4" id="KW-0677">Repeat</keyword>
<feature type="region of interest" description="Disordered" evidence="7">
    <location>
        <begin position="111"/>
        <end position="178"/>
    </location>
</feature>
<dbReference type="CDD" id="cd00109">
    <property type="entry name" value="Kunitz-type"/>
    <property type="match status" value="1"/>
</dbReference>
<keyword evidence="5" id="KW-0722">Serine protease inhibitor</keyword>
<dbReference type="Pfam" id="PF00014">
    <property type="entry name" value="Kunitz_BPTI"/>
    <property type="match status" value="1"/>
</dbReference>
<dbReference type="PROSITE" id="PS50279">
    <property type="entry name" value="BPTI_KUNITZ_2"/>
    <property type="match status" value="1"/>
</dbReference>
<dbReference type="OrthoDB" id="4473401at2759"/>
<dbReference type="FunFam" id="4.10.410.10:FF:000020">
    <property type="entry name" value="Collagen, type VI, alpha 3"/>
    <property type="match status" value="1"/>
</dbReference>
<dbReference type="PROSITE" id="PS00280">
    <property type="entry name" value="BPTI_KUNITZ_1"/>
    <property type="match status" value="1"/>
</dbReference>
<reference evidence="9 10" key="1">
    <citation type="journal article" date="2018" name="Gigascience">
        <title>Genomes of trombidid mites reveal novel predicted allergens and laterally-transferred genes associated with secondary metabolism.</title>
        <authorList>
            <person name="Dong X."/>
            <person name="Chaisiri K."/>
            <person name="Xia D."/>
            <person name="Armstrong S.D."/>
            <person name="Fang Y."/>
            <person name="Donnelly M.J."/>
            <person name="Kadowaki T."/>
            <person name="McGarry J.W."/>
            <person name="Darby A.C."/>
            <person name="Makepeace B.L."/>
        </authorList>
    </citation>
    <scope>NUCLEOTIDE SEQUENCE [LARGE SCALE GENOMIC DNA]</scope>
    <source>
        <strain evidence="9">UoL-WK</strain>
    </source>
</reference>
<dbReference type="PANTHER" id="PTHR10083:SF374">
    <property type="entry name" value="BPTI_KUNITZ INHIBITOR DOMAIN-CONTAINING PROTEIN"/>
    <property type="match status" value="1"/>
</dbReference>
<dbReference type="InterPro" id="IPR020901">
    <property type="entry name" value="Prtase_inh_Kunz-CS"/>
</dbReference>
<keyword evidence="6" id="KW-1015">Disulfide bond</keyword>
<dbReference type="PRINTS" id="PR00759">
    <property type="entry name" value="BASICPTASE"/>
</dbReference>
<evidence type="ECO:0000259" key="8">
    <source>
        <dbReference type="PROSITE" id="PS50279"/>
    </source>
</evidence>
<dbReference type="GO" id="GO:0005581">
    <property type="term" value="C:collagen trimer"/>
    <property type="evidence" value="ECO:0007669"/>
    <property type="project" value="UniProtKB-KW"/>
</dbReference>
<feature type="compositionally biased region" description="Basic residues" evidence="7">
    <location>
        <begin position="142"/>
        <end position="154"/>
    </location>
</feature>
<dbReference type="PANTHER" id="PTHR10083">
    <property type="entry name" value="KUNITZ-TYPE PROTEASE INHIBITOR-RELATED"/>
    <property type="match status" value="1"/>
</dbReference>
<protein>
    <submittedName>
        <fullName evidence="9">Collagen alpha-3(VI) chain-like protein</fullName>
    </submittedName>
</protein>
<evidence type="ECO:0000313" key="10">
    <source>
        <dbReference type="Proteomes" id="UP000285301"/>
    </source>
</evidence>
<keyword evidence="10" id="KW-1185">Reference proteome</keyword>
<keyword evidence="2" id="KW-0964">Secreted</keyword>
<dbReference type="GO" id="GO:0005615">
    <property type="term" value="C:extracellular space"/>
    <property type="evidence" value="ECO:0007669"/>
    <property type="project" value="TreeGrafter"/>
</dbReference>